<dbReference type="AlphaFoldDB" id="A0A1I7U3I4"/>
<accession>A0A1I7U3I4</accession>
<feature type="compositionally biased region" description="Polar residues" evidence="1">
    <location>
        <begin position="38"/>
        <end position="47"/>
    </location>
</feature>
<evidence type="ECO:0000313" key="2">
    <source>
        <dbReference type="Proteomes" id="UP000095282"/>
    </source>
</evidence>
<name>A0A1I7U3I4_9PELO</name>
<feature type="region of interest" description="Disordered" evidence="1">
    <location>
        <begin position="1"/>
        <end position="67"/>
    </location>
</feature>
<organism evidence="2 3">
    <name type="scientific">Caenorhabditis tropicalis</name>
    <dbReference type="NCBI Taxonomy" id="1561998"/>
    <lineage>
        <taxon>Eukaryota</taxon>
        <taxon>Metazoa</taxon>
        <taxon>Ecdysozoa</taxon>
        <taxon>Nematoda</taxon>
        <taxon>Chromadorea</taxon>
        <taxon>Rhabditida</taxon>
        <taxon>Rhabditina</taxon>
        <taxon>Rhabditomorpha</taxon>
        <taxon>Rhabditoidea</taxon>
        <taxon>Rhabditidae</taxon>
        <taxon>Peloderinae</taxon>
        <taxon>Caenorhabditis</taxon>
    </lineage>
</organism>
<protein>
    <submittedName>
        <fullName evidence="3">Uncharacterized protein</fullName>
    </submittedName>
</protein>
<feature type="compositionally biased region" description="Basic residues" evidence="1">
    <location>
        <begin position="1"/>
        <end position="17"/>
    </location>
</feature>
<reference evidence="3" key="1">
    <citation type="submission" date="2016-11" db="UniProtKB">
        <authorList>
            <consortium name="WormBaseParasite"/>
        </authorList>
    </citation>
    <scope>IDENTIFICATION</scope>
</reference>
<dbReference type="WBParaSite" id="Csp11.Scaffold629.g14482.t1">
    <property type="protein sequence ID" value="Csp11.Scaffold629.g14482.t1"/>
    <property type="gene ID" value="Csp11.Scaffold629.g14482"/>
</dbReference>
<dbReference type="Proteomes" id="UP000095282">
    <property type="component" value="Unplaced"/>
</dbReference>
<dbReference type="eggNOG" id="ENOG502RAGN">
    <property type="taxonomic scope" value="Eukaryota"/>
</dbReference>
<keyword evidence="2" id="KW-1185">Reference proteome</keyword>
<proteinExistence type="predicted"/>
<evidence type="ECO:0000313" key="3">
    <source>
        <dbReference type="WBParaSite" id="Csp11.Scaffold629.g14482.t1"/>
    </source>
</evidence>
<sequence>MTKSTKLRHCKQKKKKPEKAEKTKPPILVTTERPSTDEVATTSSTTDALLGSSDGGGSSRSKSRNRRKLGLCCCTAQTATLSPLDPSDYGGIASTSANNGMVGGGLSRESRAPSRTSRRGSSRSQVKNQDPEEPSTSGTAERRPSTHFMLDLPVVSTRCKYFCFMFWFSDILI</sequence>
<feature type="region of interest" description="Disordered" evidence="1">
    <location>
        <begin position="80"/>
        <end position="143"/>
    </location>
</feature>
<evidence type="ECO:0000256" key="1">
    <source>
        <dbReference type="SAM" id="MobiDB-lite"/>
    </source>
</evidence>
<dbReference type="STRING" id="1561998.A0A1I7U3I4"/>